<dbReference type="PROSITE" id="PS50041">
    <property type="entry name" value="C_TYPE_LECTIN_2"/>
    <property type="match status" value="1"/>
</dbReference>
<feature type="chain" id="PRO_5042234073" description="Polycystin-1" evidence="12">
    <location>
        <begin position="22"/>
        <end position="2192"/>
    </location>
</feature>
<dbReference type="Gene3D" id="3.10.100.10">
    <property type="entry name" value="Mannose-Binding Protein A, subunit A"/>
    <property type="match status" value="1"/>
</dbReference>
<dbReference type="InterPro" id="IPR000434">
    <property type="entry name" value="PC1"/>
</dbReference>
<keyword evidence="3 11" id="KW-0812">Transmembrane</keyword>
<comment type="caution">
    <text evidence="17">The sequence shown here is derived from an EMBL/GenBank/DDBJ whole genome shotgun (WGS) entry which is preliminary data.</text>
</comment>
<evidence type="ECO:0000256" key="11">
    <source>
        <dbReference type="SAM" id="Phobius"/>
    </source>
</evidence>
<evidence type="ECO:0000256" key="3">
    <source>
        <dbReference type="ARBA" id="ARBA00022692"/>
    </source>
</evidence>
<dbReference type="Pfam" id="PF01477">
    <property type="entry name" value="PLAT"/>
    <property type="match status" value="1"/>
</dbReference>
<dbReference type="PROSITE" id="PS50095">
    <property type="entry name" value="PLAT"/>
    <property type="match status" value="1"/>
</dbReference>
<dbReference type="InterPro" id="IPR016186">
    <property type="entry name" value="C-type_lectin-like/link_sf"/>
</dbReference>
<accession>A0AAD7WK89</accession>
<feature type="region of interest" description="Disordered" evidence="10">
    <location>
        <begin position="1511"/>
        <end position="1560"/>
    </location>
</feature>
<name>A0AAD7WK89_9TELE</name>
<evidence type="ECO:0000259" key="14">
    <source>
        <dbReference type="PROSITE" id="PS50093"/>
    </source>
</evidence>
<dbReference type="CDD" id="cd00037">
    <property type="entry name" value="CLECT"/>
    <property type="match status" value="1"/>
</dbReference>
<dbReference type="InterPro" id="IPR042060">
    <property type="entry name" value="PLAT_polycystin1"/>
</dbReference>
<feature type="domain" description="REJ" evidence="16">
    <location>
        <begin position="854"/>
        <end position="1326"/>
    </location>
</feature>
<evidence type="ECO:0000256" key="12">
    <source>
        <dbReference type="SAM" id="SignalP"/>
    </source>
</evidence>
<feature type="signal peptide" evidence="12">
    <location>
        <begin position="1"/>
        <end position="21"/>
    </location>
</feature>
<evidence type="ECO:0000256" key="6">
    <source>
        <dbReference type="ARBA" id="ARBA00023136"/>
    </source>
</evidence>
<feature type="region of interest" description="Disordered" evidence="10">
    <location>
        <begin position="2015"/>
        <end position="2034"/>
    </location>
</feature>
<evidence type="ECO:0008006" key="19">
    <source>
        <dbReference type="Google" id="ProtNLM"/>
    </source>
</evidence>
<evidence type="ECO:0000256" key="4">
    <source>
        <dbReference type="ARBA" id="ARBA00022737"/>
    </source>
</evidence>
<dbReference type="PANTHER" id="PTHR46730">
    <property type="entry name" value="POLYCYSTIN-1"/>
    <property type="match status" value="1"/>
</dbReference>
<dbReference type="InterPro" id="IPR014010">
    <property type="entry name" value="REJ_dom"/>
</dbReference>
<dbReference type="InterPro" id="IPR001304">
    <property type="entry name" value="C-type_lectin-like"/>
</dbReference>
<dbReference type="PROSITE" id="PS00615">
    <property type="entry name" value="C_TYPE_LECTIN_1"/>
    <property type="match status" value="1"/>
</dbReference>
<dbReference type="SUPFAM" id="SSF56436">
    <property type="entry name" value="C-type lectin-like"/>
    <property type="match status" value="1"/>
</dbReference>
<dbReference type="GO" id="GO:0005886">
    <property type="term" value="C:plasma membrane"/>
    <property type="evidence" value="ECO:0007669"/>
    <property type="project" value="TreeGrafter"/>
</dbReference>
<evidence type="ECO:0000256" key="1">
    <source>
        <dbReference type="ARBA" id="ARBA00004141"/>
    </source>
</evidence>
<dbReference type="Pfam" id="PF00059">
    <property type="entry name" value="Lectin_C"/>
    <property type="match status" value="1"/>
</dbReference>
<keyword evidence="5 11" id="KW-1133">Transmembrane helix</keyword>
<dbReference type="PROSITE" id="PS51257">
    <property type="entry name" value="PROKAR_LIPOPROTEIN"/>
    <property type="match status" value="1"/>
</dbReference>
<gene>
    <name evidence="17" type="ORF">AAFF_G00408700</name>
</gene>
<feature type="region of interest" description="Disordered" evidence="10">
    <location>
        <begin position="2056"/>
        <end position="2078"/>
    </location>
</feature>
<comment type="subcellular location">
    <subcellularLocation>
        <location evidence="1">Membrane</location>
        <topology evidence="1">Multi-pass membrane protein</topology>
    </subcellularLocation>
</comment>
<dbReference type="PROSITE" id="PS50093">
    <property type="entry name" value="PKD"/>
    <property type="match status" value="1"/>
</dbReference>
<proteinExistence type="inferred from homology"/>
<keyword evidence="7" id="KW-1015">Disulfide bond</keyword>
<evidence type="ECO:0000256" key="2">
    <source>
        <dbReference type="ARBA" id="ARBA00007200"/>
    </source>
</evidence>
<dbReference type="FunFam" id="2.60.60.20:FF:000012">
    <property type="entry name" value="polycystin-1 isoform X2"/>
    <property type="match status" value="1"/>
</dbReference>
<evidence type="ECO:0000259" key="13">
    <source>
        <dbReference type="PROSITE" id="PS50041"/>
    </source>
</evidence>
<evidence type="ECO:0000259" key="16">
    <source>
        <dbReference type="PROSITE" id="PS51111"/>
    </source>
</evidence>
<dbReference type="EMBL" id="JAINUG010000081">
    <property type="protein sequence ID" value="KAJ8399765.1"/>
    <property type="molecule type" value="Genomic_DNA"/>
</dbReference>
<feature type="transmembrane region" description="Helical" evidence="11">
    <location>
        <begin position="1829"/>
        <end position="1849"/>
    </location>
</feature>
<evidence type="ECO:0000256" key="9">
    <source>
        <dbReference type="PROSITE-ProRule" id="PRU00152"/>
    </source>
</evidence>
<comment type="similarity">
    <text evidence="2">Belongs to the polycystin family.</text>
</comment>
<dbReference type="InterPro" id="IPR001024">
    <property type="entry name" value="PLAT/LH2_dom"/>
</dbReference>
<dbReference type="Pfam" id="PF00801">
    <property type="entry name" value="PKD"/>
    <property type="match status" value="1"/>
</dbReference>
<sequence>MRLAECLQLTCILAVVTSCVCDEYPCPKWAHIHLTSLRCYWLSTVRSPWLEAQEVCRQTSGGDLARLNSAEDQDFILTSFPLGASVWIWVRDGMSRDAYHAGGAGTPSYQQWERGRESQRHCAQMALGSVGHWRNATCTRDHRFLCEKEVPVSLPSVDTYLTGVPVMAGVYTVSQVPVLSTPPDLGQQRVQMMLFPGLWFSHAGQVLSVQLVMQPSDQLAHARVQILRPYCSPNLHLVPPGCSSLQNPFSCCSAVALCNTTGGCAIGQYWCHLLETCVPVTSPCSPYHTPARGPTFPLPPRYPAVVPFYHLVADIPLSLPPSSEPAHINVVLPEKEISVYPDDILAVQHTGPVGGFLQCSSSSASPWRQSYLSLQGPEWGGWWEGGLSAVPARERWSDGVVCDLRVLYADTPHDFALSPMPSTGLSDPSGYTYSGTVRTPVRSTQARNSVQVQSPVLGLHIVHPTPSKDGVIHLPINVPMLVVIKILSGSNATSTWSAPVFKTGIPFQSSCPPQLPKSHHGCDRDTEDTWFSCTSLVLSTPESHILNISALNHISSQSMSVRLQAHQPVTGLRMQPNGDQRMLVDVSQVFQAMVESGSSVKYTWVIDNLVQFAYEGQTYSVVFKKPAEYKLNLTAENPVSWQSLEVKLTVETMTPLADPIFLSLKEAIAVDAQQIFTFGVKVDVSIGITFWWDFGDNSPGANHSFSPPFESRGSQLEHGARQIYLQDSVSHTYKQPAITDSGSNLSFQWEFGDSATEGTVITESHAMSHQYHIPGKYLVQGTPLLQHQSIGVTVVHSQLVPIIKGGSHRLWSSHIDLLLDGTESHDPDDGVQEGKPIQYYWDYVVEVAVQEMQVLPVSVSCVSCGALLPFHHSHSRPLALSGHCPSCNGKSQYKWSAVGSNNELLELSEFTTSTGASSPDLVVRPGVLLDGLNYTFTLNMSQPALDLWGSASLTLLPHHPPHGGVCTLTPDTGIHLLETVVTYNCSGWVDGDGEPAQLRYTFQAEVCPDAGQPCRLLTLYRGTQHTFGTLVPLGSPGLGGNLSVITVLVLVEDDLGAIVTALNRTLTVLLPEGGQGLTDWLKNKSQSELWALVQRGNPQEVMPYSIALTSQLNLVGSVSERELQDRMVIRENVMRALASLSVSSLQDAAQISSALAQCMAVPRELACEGCQETVLKIMGKMIAVIGEQTEPGDVTPLDTGRNILQILGSSMAASAEPVTTSGPTTQPGRLGSAEAAVSALGQAGELMRSLMRSRVRGEEALTLTAPQIRAVGRRSDPGDLLCTERSDPCQFYIPRGLSAQLRQEGDEVLQILLGIDGDSPLVPAAWPPISTALAAMEFTTPQGRPIPIANLLPDRAIRVLLPSRSPRGPRRLDGQGATAAKLTLPSRGSINFTVGAVDTDPQAGLFLTFNFSLLAGTGPESRGQVRIMVDSQLAPSLSQHSLLRELNLSLSAESPAMEDTIFLTPLQNASGQELHVTVSSSLAGGTVQASVCVFSSLCQYFDLEQRRWSSEGLSPLSGSSPRAALPHPAPHPVRGQPVRPPGRPHPAPAGAPPPPFHFHPTARESRARAAVRVTRTCAVTLASKHGGLRFQHQPQGDSNRLALKTSLQCHHYQSHSPEGPVRSVVVGIVCAVLLLIHLLIALISHKLDHLDSTRSSLVPLCGQSGRYRYRVLIKTGWARGSGTTAHVGISLYGLNKSGSRHLQREGAFQRNALDDFQVETDANLGEIWKIRIWHDNTGLDPAWYLQHVVVWDRQTDNMYFFLVEDWLSVENEKNDGMVEKEVLASCPQDLQRFKRILRAQLVHGMLERHLWVSVWQCPSHSSFTRAQRVTCCSLLLHMFLAVGAVWYGAVGSKGTSGPVSAHLLVNAETVAVGMTVAVLVFPIHLLFCFLFRMTRSKVTVEESMPPTPVSQTVEMDVYLSHSEQASSYFLSLPGGLDSILDGVSQSSESLGSKQIDSSFWNASKQGTERAVDQWPSCDSIFDLPELQGEPPLGHARLLKRKKALLQLRLGSPARSPEQALSLSIPDPAHSSSLQHNPLTLSEEDLIQSIATGTAVSSTSSGRLTSDSGRYSPCETAMSDSQESSCSGWSELSQEEPPYRAGLYKSPSTLSVFTTASTFLPSPSPDILGTSSTTRIGVARGTPGWLLPSWVLGVTYLLAALVLGGCLALVGSMEAASPAPCSSCGSCRLPRRS</sequence>
<dbReference type="Pfam" id="PF02010">
    <property type="entry name" value="REJ"/>
    <property type="match status" value="2"/>
</dbReference>
<feature type="transmembrane region" description="Helical" evidence="11">
    <location>
        <begin position="2144"/>
        <end position="2169"/>
    </location>
</feature>
<evidence type="ECO:0000259" key="15">
    <source>
        <dbReference type="PROSITE" id="PS50095"/>
    </source>
</evidence>
<dbReference type="InterPro" id="IPR016187">
    <property type="entry name" value="CTDL_fold"/>
</dbReference>
<reference evidence="17" key="1">
    <citation type="journal article" date="2023" name="Science">
        <title>Genome structures resolve the early diversification of teleost fishes.</title>
        <authorList>
            <person name="Parey E."/>
            <person name="Louis A."/>
            <person name="Montfort J."/>
            <person name="Bouchez O."/>
            <person name="Roques C."/>
            <person name="Iampietro C."/>
            <person name="Lluch J."/>
            <person name="Castinel A."/>
            <person name="Donnadieu C."/>
            <person name="Desvignes T."/>
            <person name="Floi Bucao C."/>
            <person name="Jouanno E."/>
            <person name="Wen M."/>
            <person name="Mejri S."/>
            <person name="Dirks R."/>
            <person name="Jansen H."/>
            <person name="Henkel C."/>
            <person name="Chen W.J."/>
            <person name="Zahm M."/>
            <person name="Cabau C."/>
            <person name="Klopp C."/>
            <person name="Thompson A.W."/>
            <person name="Robinson-Rechavi M."/>
            <person name="Braasch I."/>
            <person name="Lecointre G."/>
            <person name="Bobe J."/>
            <person name="Postlethwait J.H."/>
            <person name="Berthelot C."/>
            <person name="Roest Crollius H."/>
            <person name="Guiguen Y."/>
        </authorList>
    </citation>
    <scope>NUCLEOTIDE SEQUENCE</scope>
    <source>
        <strain evidence="17">NC1722</strain>
    </source>
</reference>
<feature type="domain" description="PKD" evidence="14">
    <location>
        <begin position="739"/>
        <end position="780"/>
    </location>
</feature>
<protein>
    <recommendedName>
        <fullName evidence="19">Polycystin-1</fullName>
    </recommendedName>
</protein>
<keyword evidence="18" id="KW-1185">Reference proteome</keyword>
<dbReference type="Proteomes" id="UP001221898">
    <property type="component" value="Unassembled WGS sequence"/>
</dbReference>
<feature type="compositionally biased region" description="Low complexity" evidence="10">
    <location>
        <begin position="2056"/>
        <end position="2069"/>
    </location>
</feature>
<evidence type="ECO:0000256" key="7">
    <source>
        <dbReference type="ARBA" id="ARBA00023157"/>
    </source>
</evidence>
<organism evidence="17 18">
    <name type="scientific">Aldrovandia affinis</name>
    <dbReference type="NCBI Taxonomy" id="143900"/>
    <lineage>
        <taxon>Eukaryota</taxon>
        <taxon>Metazoa</taxon>
        <taxon>Chordata</taxon>
        <taxon>Craniata</taxon>
        <taxon>Vertebrata</taxon>
        <taxon>Euteleostomi</taxon>
        <taxon>Actinopterygii</taxon>
        <taxon>Neopterygii</taxon>
        <taxon>Teleostei</taxon>
        <taxon>Notacanthiformes</taxon>
        <taxon>Halosauridae</taxon>
        <taxon>Aldrovandia</taxon>
    </lineage>
</organism>
<feature type="compositionally biased region" description="Low complexity" evidence="10">
    <location>
        <begin position="1511"/>
        <end position="1537"/>
    </location>
</feature>
<evidence type="ECO:0000313" key="17">
    <source>
        <dbReference type="EMBL" id="KAJ8399765.1"/>
    </source>
</evidence>
<feature type="domain" description="C-type lectin" evidence="13">
    <location>
        <begin position="35"/>
        <end position="147"/>
    </location>
</feature>
<dbReference type="InterPro" id="IPR036392">
    <property type="entry name" value="PLAT/LH2_dom_sf"/>
</dbReference>
<dbReference type="InterPro" id="IPR000601">
    <property type="entry name" value="PKD_dom"/>
</dbReference>
<dbReference type="SUPFAM" id="SSF49723">
    <property type="entry name" value="Lipase/lipooxygenase domain (PLAT/LH2 domain)"/>
    <property type="match status" value="1"/>
</dbReference>
<evidence type="ECO:0000256" key="8">
    <source>
        <dbReference type="ARBA" id="ARBA00023180"/>
    </source>
</evidence>
<keyword evidence="8" id="KW-0325">Glycoprotein</keyword>
<dbReference type="PRINTS" id="PR00500">
    <property type="entry name" value="POLYCYSTIN1"/>
</dbReference>
<dbReference type="Gene3D" id="2.60.60.20">
    <property type="entry name" value="PLAT/LH2 domain"/>
    <property type="match status" value="1"/>
</dbReference>
<dbReference type="CDD" id="cd01752">
    <property type="entry name" value="PLAT_polycystin"/>
    <property type="match status" value="1"/>
</dbReference>
<keyword evidence="6 11" id="KW-0472">Membrane</keyword>
<feature type="transmembrane region" description="Helical" evidence="11">
    <location>
        <begin position="1869"/>
        <end position="1891"/>
    </location>
</feature>
<evidence type="ECO:0000313" key="18">
    <source>
        <dbReference type="Proteomes" id="UP001221898"/>
    </source>
</evidence>
<feature type="domain" description="PLAT" evidence="15">
    <location>
        <begin position="1667"/>
        <end position="1781"/>
    </location>
</feature>
<feature type="compositionally biased region" description="Pro residues" evidence="10">
    <location>
        <begin position="1538"/>
        <end position="1557"/>
    </location>
</feature>
<comment type="caution">
    <text evidence="9">Lacks conserved residue(s) required for the propagation of feature annotation.</text>
</comment>
<dbReference type="InterPro" id="IPR002859">
    <property type="entry name" value="PKD/REJ-like"/>
</dbReference>
<dbReference type="InterPro" id="IPR035986">
    <property type="entry name" value="PKD_dom_sf"/>
</dbReference>
<dbReference type="InterPro" id="IPR018378">
    <property type="entry name" value="C-type_lectin_CS"/>
</dbReference>
<keyword evidence="12" id="KW-0732">Signal</keyword>
<dbReference type="SUPFAM" id="SSF49299">
    <property type="entry name" value="PKD domain"/>
    <property type="match status" value="1"/>
</dbReference>
<evidence type="ECO:0000256" key="5">
    <source>
        <dbReference type="ARBA" id="ARBA00022989"/>
    </source>
</evidence>
<dbReference type="SMART" id="SM00034">
    <property type="entry name" value="CLECT"/>
    <property type="match status" value="1"/>
</dbReference>
<dbReference type="SMART" id="SM00308">
    <property type="entry name" value="LH2"/>
    <property type="match status" value="1"/>
</dbReference>
<dbReference type="GO" id="GO:0005261">
    <property type="term" value="F:monoatomic cation channel activity"/>
    <property type="evidence" value="ECO:0007669"/>
    <property type="project" value="TreeGrafter"/>
</dbReference>
<feature type="transmembrane region" description="Helical" evidence="11">
    <location>
        <begin position="1624"/>
        <end position="1644"/>
    </location>
</feature>
<evidence type="ECO:0000256" key="10">
    <source>
        <dbReference type="SAM" id="MobiDB-lite"/>
    </source>
</evidence>
<dbReference type="GO" id="GO:0006816">
    <property type="term" value="P:calcium ion transport"/>
    <property type="evidence" value="ECO:0007669"/>
    <property type="project" value="TreeGrafter"/>
</dbReference>
<keyword evidence="4" id="KW-0677">Repeat</keyword>
<dbReference type="PROSITE" id="PS51111">
    <property type="entry name" value="REJ"/>
    <property type="match status" value="1"/>
</dbReference>
<dbReference type="PANTHER" id="PTHR46730:SF2">
    <property type="entry name" value="POLYCYSTIN-1 ISOFORM X1"/>
    <property type="match status" value="1"/>
</dbReference>